<dbReference type="PANTHER" id="PTHR31689">
    <property type="entry name" value="DIAMINOPIMELATE EPIMERASE, CHLOROPLASTIC"/>
    <property type="match status" value="1"/>
</dbReference>
<comment type="pathway">
    <text evidence="1 8">Amino-acid biosynthesis; L-lysine biosynthesis via DAP pathway; DL-2,6-diaminopimelate from LL-2,6-diaminopimelate: step 1/1.</text>
</comment>
<feature type="binding site" evidence="8">
    <location>
        <position position="170"/>
    </location>
    <ligand>
        <name>substrate</name>
    </ligand>
</feature>
<dbReference type="HAMAP" id="MF_00197">
    <property type="entry name" value="DAP_epimerase"/>
    <property type="match status" value="1"/>
</dbReference>
<sequence length="259" mass="28720">MTMTFYKYQGTGNDFVIVDNRLQSINKKDTKRIAAICDRRFGIGADGFILLENDDNVDFKMVYYNADGNESTMCGNGGRCIVAFAKFLNIIENDTEFVAIDGLHKAKIENGLVHLQMQDVSLIKTFDNHLFLDTGSPHHVQMVSGLDTLNVKSKGSKIRYGAPYKEAGSNVNFVEEISTDNFAVRTYERGVEDETLSCGTGVTAVALAMHKSGRTQENDIGLQTQGGPLNVTFNCNDTGYFNIWLIGPAQQVFKGEIEW</sequence>
<feature type="site" description="Could be important to modulate the pK values of the two catalytic cysteine residues" evidence="8">
    <location>
        <position position="138"/>
    </location>
</feature>
<evidence type="ECO:0000313" key="10">
    <source>
        <dbReference type="EMBL" id="SDR83526.1"/>
    </source>
</evidence>
<evidence type="ECO:0000256" key="1">
    <source>
        <dbReference type="ARBA" id="ARBA00005196"/>
    </source>
</evidence>
<keyword evidence="6 8" id="KW-0413">Isomerase</keyword>
<comment type="function">
    <text evidence="8">Catalyzes the stereoinversion of LL-2,6-diaminopimelate (L,L-DAP) to meso-diaminopimelate (meso-DAP), a precursor of L-lysine and an essential component of the bacterial peptidoglycan.</text>
</comment>
<feature type="active site" evidence="9">
    <location>
        <position position="74"/>
    </location>
</feature>
<dbReference type="InterPro" id="IPR001653">
    <property type="entry name" value="DAP_epimerase_DapF"/>
</dbReference>
<comment type="subcellular location">
    <subcellularLocation>
        <location evidence="8">Cytoplasm</location>
    </subcellularLocation>
</comment>
<comment type="subunit">
    <text evidence="8">Homodimer.</text>
</comment>
<dbReference type="GO" id="GO:0005829">
    <property type="term" value="C:cytosol"/>
    <property type="evidence" value="ECO:0007669"/>
    <property type="project" value="TreeGrafter"/>
</dbReference>
<comment type="similarity">
    <text evidence="2 8">Belongs to the diaminopimelate epimerase family.</text>
</comment>
<accession>A0A1H1M9U6</accession>
<evidence type="ECO:0000256" key="3">
    <source>
        <dbReference type="ARBA" id="ARBA00013080"/>
    </source>
</evidence>
<evidence type="ECO:0000256" key="6">
    <source>
        <dbReference type="ARBA" id="ARBA00023235"/>
    </source>
</evidence>
<dbReference type="InterPro" id="IPR018510">
    <property type="entry name" value="DAP_epimerase_AS"/>
</dbReference>
<comment type="caution">
    <text evidence="8">Lacks conserved residue(s) required for the propagation of feature annotation.</text>
</comment>
<proteinExistence type="inferred from homology"/>
<feature type="active site" description="Proton donor" evidence="8">
    <location>
        <position position="74"/>
    </location>
</feature>
<dbReference type="PROSITE" id="PS01326">
    <property type="entry name" value="DAP_EPIMERASE"/>
    <property type="match status" value="1"/>
</dbReference>
<keyword evidence="5 8" id="KW-0457">Lysine biosynthesis</keyword>
<feature type="binding site" evidence="8">
    <location>
        <begin position="199"/>
        <end position="200"/>
    </location>
    <ligand>
        <name>substrate</name>
    </ligand>
</feature>
<gene>
    <name evidence="8" type="primary">dapF</name>
    <name evidence="10" type="ORF">SAMN04489797_0249</name>
</gene>
<dbReference type="GO" id="GO:0009089">
    <property type="term" value="P:lysine biosynthetic process via diaminopimelate"/>
    <property type="evidence" value="ECO:0007669"/>
    <property type="project" value="UniProtKB-UniRule"/>
</dbReference>
<dbReference type="PANTHER" id="PTHR31689:SF0">
    <property type="entry name" value="DIAMINOPIMELATE EPIMERASE"/>
    <property type="match status" value="1"/>
</dbReference>
<reference evidence="10 11" key="1">
    <citation type="submission" date="2016-10" db="EMBL/GenBank/DDBJ databases">
        <authorList>
            <person name="Varghese N."/>
            <person name="Submissions S."/>
        </authorList>
    </citation>
    <scope>NUCLEOTIDE SEQUENCE [LARGE SCALE GENOMIC DNA]</scope>
    <source>
        <strain evidence="10 11">RHA_55</strain>
    </source>
</reference>
<feature type="binding site" evidence="8">
    <location>
        <position position="13"/>
    </location>
    <ligand>
        <name>substrate</name>
    </ligand>
</feature>
<evidence type="ECO:0000256" key="2">
    <source>
        <dbReference type="ARBA" id="ARBA00010219"/>
    </source>
</evidence>
<dbReference type="Gene3D" id="3.10.310.10">
    <property type="entry name" value="Diaminopimelate Epimerase, Chain A, domain 1"/>
    <property type="match status" value="2"/>
</dbReference>
<evidence type="ECO:0000256" key="9">
    <source>
        <dbReference type="PROSITE-ProRule" id="PRU10125"/>
    </source>
</evidence>
<dbReference type="EMBL" id="LT629774">
    <property type="protein sequence ID" value="SDR83526.1"/>
    <property type="molecule type" value="Genomic_DNA"/>
</dbReference>
<dbReference type="Proteomes" id="UP000198963">
    <property type="component" value="Chromosome I"/>
</dbReference>
<dbReference type="AlphaFoldDB" id="A0A1H1M9U6"/>
<feature type="site" description="Could be important to modulate the pK values of the two catalytic cysteine residues" evidence="8">
    <location>
        <position position="188"/>
    </location>
</feature>
<evidence type="ECO:0000256" key="7">
    <source>
        <dbReference type="ARBA" id="ARBA00051712"/>
    </source>
</evidence>
<evidence type="ECO:0000313" key="11">
    <source>
        <dbReference type="Proteomes" id="UP000198963"/>
    </source>
</evidence>
<dbReference type="UniPathway" id="UPA00034">
    <property type="reaction ID" value="UER00025"/>
</dbReference>
<organism evidence="10 11">
    <name type="scientific">Winogradskyella sediminis</name>
    <dbReference type="NCBI Taxonomy" id="1382466"/>
    <lineage>
        <taxon>Bacteria</taxon>
        <taxon>Pseudomonadati</taxon>
        <taxon>Bacteroidota</taxon>
        <taxon>Flavobacteriia</taxon>
        <taxon>Flavobacteriales</taxon>
        <taxon>Flavobacteriaceae</taxon>
        <taxon>Winogradskyella</taxon>
    </lineage>
</organism>
<feature type="active site" description="Proton acceptor" evidence="8">
    <location>
        <position position="198"/>
    </location>
</feature>
<dbReference type="SUPFAM" id="SSF54506">
    <property type="entry name" value="Diaminopimelate epimerase-like"/>
    <property type="match status" value="2"/>
</dbReference>
<comment type="catalytic activity">
    <reaction evidence="7 8">
        <text>(2S,6S)-2,6-diaminopimelate = meso-2,6-diaminopimelate</text>
        <dbReference type="Rhea" id="RHEA:15393"/>
        <dbReference type="ChEBI" id="CHEBI:57609"/>
        <dbReference type="ChEBI" id="CHEBI:57791"/>
        <dbReference type="EC" id="5.1.1.7"/>
    </reaction>
</comment>
<dbReference type="EC" id="5.1.1.7" evidence="3 8"/>
<feature type="binding site" evidence="8">
    <location>
        <begin position="188"/>
        <end position="189"/>
    </location>
    <ligand>
        <name>substrate</name>
    </ligand>
</feature>
<dbReference type="RefSeq" id="WP_092443475.1">
    <property type="nucleotide sequence ID" value="NZ_LT629774.1"/>
</dbReference>
<keyword evidence="4 8" id="KW-0028">Amino-acid biosynthesis</keyword>
<keyword evidence="8" id="KW-0963">Cytoplasm</keyword>
<dbReference type="STRING" id="1249933.SAMN04489797_0249"/>
<evidence type="ECO:0000256" key="4">
    <source>
        <dbReference type="ARBA" id="ARBA00022605"/>
    </source>
</evidence>
<feature type="binding site" evidence="8">
    <location>
        <position position="65"/>
    </location>
    <ligand>
        <name>substrate</name>
    </ligand>
</feature>
<protein>
    <recommendedName>
        <fullName evidence="3 8">Diaminopimelate epimerase</fullName>
        <shortName evidence="8">DAP epimerase</shortName>
        <ecNumber evidence="3 8">5.1.1.7</ecNumber>
    </recommendedName>
    <alternativeName>
        <fullName evidence="8">PLP-independent amino acid racemase</fullName>
    </alternativeName>
</protein>
<evidence type="ECO:0000256" key="8">
    <source>
        <dbReference type="HAMAP-Rule" id="MF_00197"/>
    </source>
</evidence>
<dbReference type="GO" id="GO:0008837">
    <property type="term" value="F:diaminopimelate epimerase activity"/>
    <property type="evidence" value="ECO:0007669"/>
    <property type="project" value="UniProtKB-UniRule"/>
</dbReference>
<dbReference type="NCBIfam" id="TIGR00652">
    <property type="entry name" value="DapF"/>
    <property type="match status" value="1"/>
</dbReference>
<feature type="binding site" evidence="8">
    <location>
        <begin position="75"/>
        <end position="76"/>
    </location>
    <ligand>
        <name>substrate</name>
    </ligand>
</feature>
<dbReference type="Pfam" id="PF01678">
    <property type="entry name" value="DAP_epimerase"/>
    <property type="match status" value="2"/>
</dbReference>
<evidence type="ECO:0000256" key="5">
    <source>
        <dbReference type="ARBA" id="ARBA00023154"/>
    </source>
</evidence>
<name>A0A1H1M9U6_9FLAO</name>
<keyword evidence="11" id="KW-1185">Reference proteome</keyword>